<feature type="transmembrane region" description="Helical" evidence="9">
    <location>
        <begin position="491"/>
        <end position="517"/>
    </location>
</feature>
<comment type="caution">
    <text evidence="10">The sequence shown here is derived from an EMBL/GenBank/DDBJ whole genome shotgun (WGS) entry which is preliminary data.</text>
</comment>
<dbReference type="GO" id="GO:0016020">
    <property type="term" value="C:membrane"/>
    <property type="evidence" value="ECO:0007669"/>
    <property type="project" value="UniProtKB-SubCell"/>
</dbReference>
<gene>
    <name evidence="10" type="ORF">P879_05259</name>
</gene>
<feature type="transmembrane region" description="Helical" evidence="9">
    <location>
        <begin position="272"/>
        <end position="294"/>
    </location>
</feature>
<dbReference type="InterPro" id="IPR004240">
    <property type="entry name" value="EMP70"/>
</dbReference>
<dbReference type="InterPro" id="IPR036259">
    <property type="entry name" value="MFS_trans_sf"/>
</dbReference>
<dbReference type="OrthoDB" id="1666796at2759"/>
<dbReference type="AlphaFoldDB" id="A0A8T0DDB3"/>
<reference evidence="10 11" key="1">
    <citation type="submission" date="2019-07" db="EMBL/GenBank/DDBJ databases">
        <title>Annotation for the trematode Paragonimus westermani.</title>
        <authorList>
            <person name="Choi Y.-J."/>
        </authorList>
    </citation>
    <scope>NUCLEOTIDE SEQUENCE [LARGE SCALE GENOMIC DNA]</scope>
    <source>
        <strain evidence="10">180907_Pwestermani</strain>
    </source>
</reference>
<dbReference type="GO" id="GO:0072657">
    <property type="term" value="P:protein localization to membrane"/>
    <property type="evidence" value="ECO:0007669"/>
    <property type="project" value="TreeGrafter"/>
</dbReference>
<dbReference type="PANTHER" id="PTHR10766:SF55">
    <property type="entry name" value="TRANSMEMBRANE 9 SUPERFAMILY MEMBER 4"/>
    <property type="match status" value="1"/>
</dbReference>
<keyword evidence="8 9" id="KW-0472">Membrane</keyword>
<comment type="similarity">
    <text evidence="3 9">Belongs to the nonaspanin (TM9SF) (TC 9.A.2) family.</text>
</comment>
<feature type="transmembrane region" description="Helical" evidence="9">
    <location>
        <begin position="335"/>
        <end position="362"/>
    </location>
</feature>
<organism evidence="10 11">
    <name type="scientific">Paragonimus westermani</name>
    <dbReference type="NCBI Taxonomy" id="34504"/>
    <lineage>
        <taxon>Eukaryota</taxon>
        <taxon>Metazoa</taxon>
        <taxon>Spiralia</taxon>
        <taxon>Lophotrochozoa</taxon>
        <taxon>Platyhelminthes</taxon>
        <taxon>Trematoda</taxon>
        <taxon>Digenea</taxon>
        <taxon>Plagiorchiida</taxon>
        <taxon>Troglotremata</taxon>
        <taxon>Troglotrematidae</taxon>
        <taxon>Paragonimus</taxon>
    </lineage>
</organism>
<feature type="transmembrane region" description="Helical" evidence="9">
    <location>
        <begin position="523"/>
        <end position="547"/>
    </location>
</feature>
<evidence type="ECO:0000256" key="9">
    <source>
        <dbReference type="RuleBase" id="RU363079"/>
    </source>
</evidence>
<proteinExistence type="inferred from homology"/>
<sequence length="634" mass="73032">MSLSRLLILIWTCYICQTQAWHVPGVTPNEFKVGDLLEVRAVKLISSKTQLPFRYYDLDFCPPQTKLEFVAENIGEILRGDRVVNTPYVVRMTKDVPCAVLCRISLSKQSASSFRTFIAEDYLVHLAIDNMIGATSFKTDDNEGLRYSYGFKLGVRLADVHYIYNHLRFRLQYNTVDKYVLLPSLLPYFSNMHRFVGFEVEPMSISETHLLTKDGNVCERPVDPVPLSNWKAIDENTKTLQFSYEVIWESSPIRWASRLDIILKSQGGQVHWFSIINSLVIVIFLTTVISMILVRTLRRDIAKYNRDDDAEDILEESGWKLVHGDVFRPPRYVRLLTALFGSGLQIFCMVFVTILFATLGMLSPTARGTIMTAAIFTYVFMGLFPGYYAGRMYKTMRGLRWKSTAVMTGMLFPTLMLIIGFVLNGFILYKRSSAAVPFTTMLAIISLWLGVSLPLVFTGFYFGYRKRAYELPVRTNQIPRAVPQPKFHQNLLITTLLAGALPFGAVFIEVFFVYMALWESRFYYLFGFLFAVFIILIICCAQVAIVITYFQLCNEDYRWWWRTFITSGGPAVYLLIYSIFYYWTKLNITQFVPTVVYFGYTSLMVITFWILTGTIGFAATFNFLRYIYAAIKID</sequence>
<keyword evidence="4 9" id="KW-0812">Transmembrane</keyword>
<name>A0A8T0DDB3_9TREM</name>
<evidence type="ECO:0000256" key="7">
    <source>
        <dbReference type="ARBA" id="ARBA00023034"/>
    </source>
</evidence>
<evidence type="ECO:0000313" key="10">
    <source>
        <dbReference type="EMBL" id="KAF8565815.1"/>
    </source>
</evidence>
<keyword evidence="7" id="KW-0333">Golgi apparatus</keyword>
<feature type="transmembrane region" description="Helical" evidence="9">
    <location>
        <begin position="441"/>
        <end position="464"/>
    </location>
</feature>
<evidence type="ECO:0000256" key="6">
    <source>
        <dbReference type="ARBA" id="ARBA00022989"/>
    </source>
</evidence>
<dbReference type="Proteomes" id="UP000699462">
    <property type="component" value="Unassembled WGS sequence"/>
</dbReference>
<dbReference type="EMBL" id="JTDF01006061">
    <property type="protein sequence ID" value="KAF8565815.1"/>
    <property type="molecule type" value="Genomic_DNA"/>
</dbReference>
<dbReference type="PANTHER" id="PTHR10766">
    <property type="entry name" value="TRANSMEMBRANE 9 SUPERFAMILY PROTEIN"/>
    <property type="match status" value="1"/>
</dbReference>
<evidence type="ECO:0000256" key="3">
    <source>
        <dbReference type="ARBA" id="ARBA00005227"/>
    </source>
</evidence>
<protein>
    <recommendedName>
        <fullName evidence="9">Transmembrane 9 superfamily member</fullName>
    </recommendedName>
</protein>
<feature type="transmembrane region" description="Helical" evidence="9">
    <location>
        <begin position="410"/>
        <end position="429"/>
    </location>
</feature>
<evidence type="ECO:0000256" key="2">
    <source>
        <dbReference type="ARBA" id="ARBA00004555"/>
    </source>
</evidence>
<keyword evidence="6 9" id="KW-1133">Transmembrane helix</keyword>
<feature type="transmembrane region" description="Helical" evidence="9">
    <location>
        <begin position="559"/>
        <end position="583"/>
    </location>
</feature>
<dbReference type="SUPFAM" id="SSF103473">
    <property type="entry name" value="MFS general substrate transporter"/>
    <property type="match status" value="1"/>
</dbReference>
<feature type="chain" id="PRO_5035962328" description="Transmembrane 9 superfamily member" evidence="9">
    <location>
        <begin position="21"/>
        <end position="634"/>
    </location>
</feature>
<keyword evidence="11" id="KW-1185">Reference proteome</keyword>
<dbReference type="Pfam" id="PF02990">
    <property type="entry name" value="EMP70"/>
    <property type="match status" value="1"/>
</dbReference>
<dbReference type="GO" id="GO:0005794">
    <property type="term" value="C:Golgi apparatus"/>
    <property type="evidence" value="ECO:0007669"/>
    <property type="project" value="UniProtKB-SubCell"/>
</dbReference>
<feature type="transmembrane region" description="Helical" evidence="9">
    <location>
        <begin position="603"/>
        <end position="624"/>
    </location>
</feature>
<accession>A0A8T0DDB3</accession>
<evidence type="ECO:0000256" key="5">
    <source>
        <dbReference type="ARBA" id="ARBA00022729"/>
    </source>
</evidence>
<evidence type="ECO:0000313" key="11">
    <source>
        <dbReference type="Proteomes" id="UP000699462"/>
    </source>
</evidence>
<evidence type="ECO:0000256" key="4">
    <source>
        <dbReference type="ARBA" id="ARBA00022692"/>
    </source>
</evidence>
<evidence type="ECO:0000256" key="8">
    <source>
        <dbReference type="ARBA" id="ARBA00023136"/>
    </source>
</evidence>
<comment type="subcellular location">
    <subcellularLocation>
        <location evidence="2">Golgi apparatus</location>
    </subcellularLocation>
    <subcellularLocation>
        <location evidence="1">Membrane</location>
        <topology evidence="1">Multi-pass membrane protein</topology>
    </subcellularLocation>
</comment>
<feature type="transmembrane region" description="Helical" evidence="9">
    <location>
        <begin position="368"/>
        <end position="389"/>
    </location>
</feature>
<keyword evidence="5 9" id="KW-0732">Signal</keyword>
<evidence type="ECO:0000256" key="1">
    <source>
        <dbReference type="ARBA" id="ARBA00004141"/>
    </source>
</evidence>
<feature type="signal peptide" evidence="9">
    <location>
        <begin position="1"/>
        <end position="20"/>
    </location>
</feature>